<dbReference type="InterPro" id="IPR029063">
    <property type="entry name" value="SAM-dependent_MTases_sf"/>
</dbReference>
<evidence type="ECO:0000259" key="1">
    <source>
        <dbReference type="Pfam" id="PF08241"/>
    </source>
</evidence>
<dbReference type="Pfam" id="PF08241">
    <property type="entry name" value="Methyltransf_11"/>
    <property type="match status" value="1"/>
</dbReference>
<name>A0ABY4K6V5_9FLAO</name>
<evidence type="ECO:0000313" key="3">
    <source>
        <dbReference type="Proteomes" id="UP000830552"/>
    </source>
</evidence>
<dbReference type="EMBL" id="CP096203">
    <property type="protein sequence ID" value="UPQ76091.1"/>
    <property type="molecule type" value="Genomic_DNA"/>
</dbReference>
<keyword evidence="2" id="KW-0808">Transferase</keyword>
<keyword evidence="3" id="KW-1185">Reference proteome</keyword>
<sequence length="274" mass="30660">MKFIDSSIDQFYTQSQEELRLSVGLGPLEFERNKILISRYLIPSDKIADIGGGPGHYAQWLAGLGHDVTLIDPVKKHINQAKKRSAKNFFNCLQGEARHLPLDDASQDLIIMHGPLYHLQEEEDRIAALREAGRKLKKNGIILGFAITHSASAVAALHSGLIYQNEICAMCAEELSSGIHEPPSGFPFMLPKGFYHRPSELIAEFSTAGFETIDLLPVEGMAWLDGNFFQNWADPLKRSQLLRLIQMTEKDRELLCFSPHIMLAAKLNADSCLF</sequence>
<dbReference type="Proteomes" id="UP000830552">
    <property type="component" value="Chromosome"/>
</dbReference>
<dbReference type="CDD" id="cd02440">
    <property type="entry name" value="AdoMet_MTases"/>
    <property type="match status" value="1"/>
</dbReference>
<organism evidence="2 3">
    <name type="scientific">Chryseobacterium nepalense</name>
    <dbReference type="NCBI Taxonomy" id="1854498"/>
    <lineage>
        <taxon>Bacteria</taxon>
        <taxon>Pseudomonadati</taxon>
        <taxon>Bacteroidota</taxon>
        <taxon>Flavobacteriia</taxon>
        <taxon>Flavobacteriales</taxon>
        <taxon>Weeksellaceae</taxon>
        <taxon>Chryseobacterium group</taxon>
        <taxon>Chryseobacterium</taxon>
    </lineage>
</organism>
<dbReference type="Gene3D" id="3.40.50.150">
    <property type="entry name" value="Vaccinia Virus protein VP39"/>
    <property type="match status" value="1"/>
</dbReference>
<dbReference type="SUPFAM" id="SSF53335">
    <property type="entry name" value="S-adenosyl-L-methionine-dependent methyltransferases"/>
    <property type="match status" value="1"/>
</dbReference>
<feature type="domain" description="Methyltransferase type 11" evidence="1">
    <location>
        <begin position="49"/>
        <end position="143"/>
    </location>
</feature>
<dbReference type="InterPro" id="IPR013216">
    <property type="entry name" value="Methyltransf_11"/>
</dbReference>
<dbReference type="GO" id="GO:0032259">
    <property type="term" value="P:methylation"/>
    <property type="evidence" value="ECO:0007669"/>
    <property type="project" value="UniProtKB-KW"/>
</dbReference>
<evidence type="ECO:0000313" key="2">
    <source>
        <dbReference type="EMBL" id="UPQ76091.1"/>
    </source>
</evidence>
<keyword evidence="2" id="KW-0489">Methyltransferase</keyword>
<gene>
    <name evidence="2" type="ORF">M0D58_00775</name>
</gene>
<proteinExistence type="predicted"/>
<dbReference type="RefSeq" id="WP_248392764.1">
    <property type="nucleotide sequence ID" value="NZ_CP096203.1"/>
</dbReference>
<dbReference type="GO" id="GO:0008168">
    <property type="term" value="F:methyltransferase activity"/>
    <property type="evidence" value="ECO:0007669"/>
    <property type="project" value="UniProtKB-KW"/>
</dbReference>
<protein>
    <submittedName>
        <fullName evidence="2">Class I SAM-dependent methyltransferase</fullName>
    </submittedName>
</protein>
<reference evidence="2" key="1">
    <citation type="submission" date="2022-04" db="EMBL/GenBank/DDBJ databases">
        <title>Evolutionary, genomic, and biogeographic characterization of Chryseobacterium nepalense represented by a plastic-degrading bacterium AC3.</title>
        <authorList>
            <person name="Yin Z."/>
            <person name="Liu X."/>
            <person name="Wang D."/>
            <person name="Xie Z."/>
        </authorList>
    </citation>
    <scope>NUCLEOTIDE SEQUENCE</scope>
    <source>
        <strain evidence="2">AC3</strain>
    </source>
</reference>
<accession>A0ABY4K6V5</accession>